<keyword evidence="3" id="KW-1185">Reference proteome</keyword>
<dbReference type="STRING" id="1890364.A0A2P6N855"/>
<keyword evidence="1" id="KW-0175">Coiled coil</keyword>
<dbReference type="EMBL" id="MDYQ01000160">
    <property type="protein sequence ID" value="PRP80146.1"/>
    <property type="molecule type" value="Genomic_DNA"/>
</dbReference>
<dbReference type="Proteomes" id="UP000241769">
    <property type="component" value="Unassembled WGS sequence"/>
</dbReference>
<accession>A0A2P6N855</accession>
<comment type="caution">
    <text evidence="2">The sequence shown here is derived from an EMBL/GenBank/DDBJ whole genome shotgun (WGS) entry which is preliminary data.</text>
</comment>
<evidence type="ECO:0000256" key="1">
    <source>
        <dbReference type="SAM" id="Coils"/>
    </source>
</evidence>
<dbReference type="InParanoid" id="A0A2P6N855"/>
<name>A0A2P6N855_9EUKA</name>
<organism evidence="2 3">
    <name type="scientific">Planoprotostelium fungivorum</name>
    <dbReference type="NCBI Taxonomy" id="1890364"/>
    <lineage>
        <taxon>Eukaryota</taxon>
        <taxon>Amoebozoa</taxon>
        <taxon>Evosea</taxon>
        <taxon>Variosea</taxon>
        <taxon>Cavosteliida</taxon>
        <taxon>Cavosteliaceae</taxon>
        <taxon>Planoprotostelium</taxon>
    </lineage>
</organism>
<proteinExistence type="predicted"/>
<reference evidence="2 3" key="1">
    <citation type="journal article" date="2018" name="Genome Biol. Evol.">
        <title>Multiple Roots of Fruiting Body Formation in Amoebozoa.</title>
        <authorList>
            <person name="Hillmann F."/>
            <person name="Forbes G."/>
            <person name="Novohradska S."/>
            <person name="Ferling I."/>
            <person name="Riege K."/>
            <person name="Groth M."/>
            <person name="Westermann M."/>
            <person name="Marz M."/>
            <person name="Spaller T."/>
            <person name="Winckler T."/>
            <person name="Schaap P."/>
            <person name="Glockner G."/>
        </authorList>
    </citation>
    <scope>NUCLEOTIDE SEQUENCE [LARGE SCALE GENOMIC DNA]</scope>
    <source>
        <strain evidence="2 3">Jena</strain>
    </source>
</reference>
<feature type="coiled-coil region" evidence="1">
    <location>
        <begin position="80"/>
        <end position="107"/>
    </location>
</feature>
<dbReference type="PANTHER" id="PTHR37015:SF2">
    <property type="entry name" value="REVERSE TRANSCRIPTASE DOMAIN-CONTAINING PROTEIN"/>
    <property type="match status" value="1"/>
</dbReference>
<protein>
    <recommendedName>
        <fullName evidence="4">Reverse transcriptase domain-containing protein</fullName>
    </recommendedName>
</protein>
<dbReference type="OrthoDB" id="74545at2759"/>
<dbReference type="AlphaFoldDB" id="A0A2P6N855"/>
<gene>
    <name evidence="2" type="ORF">PROFUN_12229</name>
</gene>
<evidence type="ECO:0008006" key="4">
    <source>
        <dbReference type="Google" id="ProtNLM"/>
    </source>
</evidence>
<dbReference type="PANTHER" id="PTHR37015">
    <property type="entry name" value="REVERSE TRANSCRIPTASE DOMAIN-CONTAINING PROTEIN"/>
    <property type="match status" value="1"/>
</dbReference>
<evidence type="ECO:0000313" key="2">
    <source>
        <dbReference type="EMBL" id="PRP80146.1"/>
    </source>
</evidence>
<evidence type="ECO:0000313" key="3">
    <source>
        <dbReference type="Proteomes" id="UP000241769"/>
    </source>
</evidence>
<sequence length="906" mass="103951">MSLSPSVDKFTNDTTAAHLPPSVDSVTISFLDTPPSTMIQWNMHTQFDIQPPCPKQVLANLQPTTAAMNKTNSISQRLLQEATLAKLKNLNKQHDDLQEHYNKVLKDAAAATDLRRKWTTLRDGLLNGHHQQLRDTTKIEQQLEIDGFYGTDGIQRWIDKFEKEVNGGLRRQTQTKLFCQILDQWLQNAEAPTPEDVSFLDDFQKVPRGGDDKTKKISLLTTSNDVADLEELSTLLQFTEEMSPYVSVQNLQDNVSKVETVAAIKSIIARGLVSDRSDVEGLKSMMKEEVAMTELSNLLTIKLKDLDTWEWKEDDNHPRLGWTTFSNGKTRAFLYADIVDTLLLHVVGIRWGYYVRNAILPALQRKHNYCHDNLLACLPSSLYEATTDLYATTKEEEEEVGETEEVSERSELRKQMLFGMAKRIRIEEDLRPKAGLYVCTYDVSEMSDSMPHDVILTVMRHYGADEMWIRFFEKFLKVSPLIEGERRKILRGTHLRHSLSILFSELVLFVLDYQFLKNHTMTGELLPEAQMTRVMDDIYVIARDPKVLADLWRDVQYVLQVCGMRPNLEKCGTQRVEFESEHEPPTMSLYNRRKKVDPKSIPRIIDDKDAMNALPAGRVRWGFLVLSERGHWTVDEEMLENFAAGLAKQVAATPSILGKINLYNTKVKMLSLFVGEYNKLMGKSYRDSLIQSYARLHSHLMGRDRSIVSYIIDEIRRDFSPKEITEAWLFWPITAGGLGLHHAMIPVFATEFIHHYFNLPVPPNEWNHKTKKVRIGAAPQVYNEEETTERQWIFLNHPCPERDQSLEAYNNYTYAGQVVRSALSRASLMQFQTLQSPPYSAEFQNLVDKFCKRGSAMRERAQNNLSPYWSWIVFNYGDQVLEAFGSLEFAAAGAVPLHLIMKTMSG</sequence>